<comment type="catalytic activity">
    <reaction evidence="6">
        <text>3-hydroxy-L-kynurenine + H2O = 3-hydroxyanthranilate + L-alanine + H(+)</text>
        <dbReference type="Rhea" id="RHEA:25143"/>
        <dbReference type="ChEBI" id="CHEBI:15377"/>
        <dbReference type="ChEBI" id="CHEBI:15378"/>
        <dbReference type="ChEBI" id="CHEBI:36559"/>
        <dbReference type="ChEBI" id="CHEBI:57972"/>
        <dbReference type="ChEBI" id="CHEBI:58125"/>
        <dbReference type="EC" id="3.7.1.3"/>
    </reaction>
</comment>
<dbReference type="PIRSF" id="PIRSF038800">
    <property type="entry name" value="KYNU"/>
    <property type="match status" value="1"/>
</dbReference>
<feature type="binding site" evidence="4">
    <location>
        <position position="168"/>
    </location>
    <ligand>
        <name>pyridoxal 5'-phosphate</name>
        <dbReference type="ChEBI" id="CHEBI:597326"/>
    </ligand>
</feature>
<feature type="binding site" evidence="4">
    <location>
        <position position="98"/>
    </location>
    <ligand>
        <name>pyridoxal 5'-phosphate</name>
        <dbReference type="ChEBI" id="CHEBI:597326"/>
    </ligand>
</feature>
<sequence>MTLTLEHARKLDTWDPLANMRDKFALNTGEIYLDGNSLGAMPKAAVKRAAEVVENEWGKSLIQSWNKHQWFSLPQRIGDKIASLIGAGQGEVVCTDATGINLYKAVACGLKLNPSRKVVLLEGSNFPTNNYIVQGLVKQLGDDYEVRFAEDHEFDDNIDESVAVVCLTQVHYKSGRKLDMDAITRHAQSKGCIVIWDLCHSAGALPVNLNQANADLAVGCTYKYLNGGPGSPAFIFMAKRHHNKVEQPLSGWWGHQAPFDFKRDYQAGQGINQLLTGTQGILSLAVAEVGVDLMCQVDMQQLRAKSQKLTQLFIDLVEQECAGYGFSLVSPRDPELRGSQVAFAHEHGYPIVQALIAAGVVGDFRAPDILRFGFAPLYNSYEDVWHAVQRFKDIMQSQRWQQPEFNQRHAVT</sequence>
<dbReference type="PANTHER" id="PTHR14084">
    <property type="entry name" value="KYNURENINASE"/>
    <property type="match status" value="1"/>
</dbReference>
<dbReference type="Gene3D" id="3.90.1150.10">
    <property type="entry name" value="Aspartate Aminotransferase, domain 1"/>
    <property type="match status" value="1"/>
</dbReference>
<dbReference type="GO" id="GO:0097053">
    <property type="term" value="P:L-kynurenine catabolic process"/>
    <property type="evidence" value="ECO:0007669"/>
    <property type="project" value="UniProtKB-UniRule"/>
</dbReference>
<feature type="modified residue" description="N6-(pyridoxal phosphate)lysine" evidence="4">
    <location>
        <position position="223"/>
    </location>
</feature>
<dbReference type="GO" id="GO:0019441">
    <property type="term" value="P:L-tryptophan catabolic process to kynurenine"/>
    <property type="evidence" value="ECO:0007669"/>
    <property type="project" value="TreeGrafter"/>
</dbReference>
<reference evidence="7 8" key="1">
    <citation type="submission" date="2018-05" db="EMBL/GenBank/DDBJ databases">
        <title>Salinimonas sp. HMF8227 Genome sequencing and assembly.</title>
        <authorList>
            <person name="Kang H."/>
            <person name="Kang J."/>
            <person name="Cha I."/>
            <person name="Kim H."/>
            <person name="Joh K."/>
        </authorList>
    </citation>
    <scope>NUCLEOTIDE SEQUENCE [LARGE SCALE GENOMIC DNA]</scope>
    <source>
        <strain evidence="7 8">HMF8227</strain>
    </source>
</reference>
<evidence type="ECO:0000256" key="4">
    <source>
        <dbReference type="HAMAP-Rule" id="MF_01970"/>
    </source>
</evidence>
<dbReference type="InterPro" id="IPR015421">
    <property type="entry name" value="PyrdxlP-dep_Trfase_major"/>
</dbReference>
<dbReference type="UniPathway" id="UPA00334">
    <property type="reaction ID" value="UER00455"/>
</dbReference>
<keyword evidence="2 4" id="KW-0378">Hydrolase</keyword>
<dbReference type="OrthoDB" id="9812626at2"/>
<dbReference type="InterPro" id="IPR010111">
    <property type="entry name" value="Kynureninase"/>
</dbReference>
<proteinExistence type="inferred from homology"/>
<comment type="caution">
    <text evidence="4">Lacks conserved residue(s) required for the propagation of feature annotation.</text>
</comment>
<evidence type="ECO:0000256" key="6">
    <source>
        <dbReference type="PIRNR" id="PIRNR038800"/>
    </source>
</evidence>
<dbReference type="UniPathway" id="UPA00253">
    <property type="reaction ID" value="UER00329"/>
</dbReference>
<dbReference type="Gene3D" id="3.40.640.10">
    <property type="entry name" value="Type I PLP-dependent aspartate aminotransferase-like (Major domain)"/>
    <property type="match status" value="1"/>
</dbReference>
<comment type="pathway">
    <text evidence="4 6">Amino-acid degradation; L-kynurenine degradation; L-alanine and anthranilate from L-kynurenine: step 1/1.</text>
</comment>
<comment type="function">
    <text evidence="4 6">Catalyzes the cleavage of L-kynurenine (L-Kyn) and L-3-hydroxykynurenine (L-3OHKyn) into anthranilic acid (AA) and 3-hydroxyanthranilic acid (3-OHAA), respectively.</text>
</comment>
<dbReference type="GO" id="GO:0005737">
    <property type="term" value="C:cytoplasm"/>
    <property type="evidence" value="ECO:0007669"/>
    <property type="project" value="UniProtKB-UniRule"/>
</dbReference>
<feature type="binding site" evidence="4">
    <location>
        <position position="197"/>
    </location>
    <ligand>
        <name>pyridoxal 5'-phosphate</name>
        <dbReference type="ChEBI" id="CHEBI:597326"/>
    </ligand>
</feature>
<evidence type="ECO:0000313" key="8">
    <source>
        <dbReference type="Proteomes" id="UP000245728"/>
    </source>
</evidence>
<feature type="binding site" evidence="4">
    <location>
        <position position="200"/>
    </location>
    <ligand>
        <name>pyridoxal 5'-phosphate</name>
        <dbReference type="ChEBI" id="CHEBI:597326"/>
    </ligand>
</feature>
<dbReference type="RefSeq" id="WP_109340694.1">
    <property type="nucleotide sequence ID" value="NZ_CP029347.1"/>
</dbReference>
<dbReference type="EMBL" id="CP029347">
    <property type="protein sequence ID" value="AWL13180.1"/>
    <property type="molecule type" value="Genomic_DNA"/>
</dbReference>
<evidence type="ECO:0000256" key="2">
    <source>
        <dbReference type="ARBA" id="ARBA00022801"/>
    </source>
</evidence>
<dbReference type="GO" id="GO:0009435">
    <property type="term" value="P:NAD+ biosynthetic process"/>
    <property type="evidence" value="ECO:0007669"/>
    <property type="project" value="UniProtKB-UniRule"/>
</dbReference>
<protein>
    <recommendedName>
        <fullName evidence="4 5">Kynureninase</fullName>
        <ecNumber evidence="4 5">3.7.1.3</ecNumber>
    </recommendedName>
    <alternativeName>
        <fullName evidence="4">L-kynurenine hydrolase</fullName>
    </alternativeName>
</protein>
<comment type="catalytic activity">
    <reaction evidence="4 6">
        <text>L-kynurenine + H2O = anthranilate + L-alanine + H(+)</text>
        <dbReference type="Rhea" id="RHEA:16813"/>
        <dbReference type="ChEBI" id="CHEBI:15377"/>
        <dbReference type="ChEBI" id="CHEBI:15378"/>
        <dbReference type="ChEBI" id="CHEBI:16567"/>
        <dbReference type="ChEBI" id="CHEBI:57959"/>
        <dbReference type="ChEBI" id="CHEBI:57972"/>
        <dbReference type="EC" id="3.7.1.3"/>
    </reaction>
</comment>
<keyword evidence="8" id="KW-1185">Reference proteome</keyword>
<feature type="binding site" evidence="4">
    <location>
        <position position="278"/>
    </location>
    <ligand>
        <name>pyridoxal 5'-phosphate</name>
        <dbReference type="ChEBI" id="CHEBI:597326"/>
    </ligand>
</feature>
<dbReference type="EC" id="3.7.1.3" evidence="4 5"/>
<evidence type="ECO:0000313" key="7">
    <source>
        <dbReference type="EMBL" id="AWL13180.1"/>
    </source>
</evidence>
<dbReference type="KEGG" id="salh:HMF8227_02729"/>
<dbReference type="GO" id="GO:0030170">
    <property type="term" value="F:pyridoxal phosphate binding"/>
    <property type="evidence" value="ECO:0007669"/>
    <property type="project" value="UniProtKB-UniRule"/>
</dbReference>
<dbReference type="InterPro" id="IPR015422">
    <property type="entry name" value="PyrdxlP-dep_Trfase_small"/>
</dbReference>
<dbReference type="Pfam" id="PF22580">
    <property type="entry name" value="KYNU_C"/>
    <property type="match status" value="1"/>
</dbReference>
<feature type="binding site" evidence="4">
    <location>
        <position position="252"/>
    </location>
    <ligand>
        <name>pyridoxal 5'-phosphate</name>
        <dbReference type="ChEBI" id="CHEBI:597326"/>
    </ligand>
</feature>
<keyword evidence="3 4" id="KW-0663">Pyridoxal phosphate</keyword>
<keyword evidence="1 4" id="KW-0662">Pyridine nucleotide biosynthesis</keyword>
<comment type="cofactor">
    <cofactor evidence="4 6">
        <name>pyridoxal 5'-phosphate</name>
        <dbReference type="ChEBI" id="CHEBI:597326"/>
    </cofactor>
</comment>
<comment type="pathway">
    <text evidence="4 6">Cofactor biosynthesis; NAD(+) biosynthesis; quinolinate from L-kynurenine: step 2/3.</text>
</comment>
<evidence type="ECO:0000256" key="1">
    <source>
        <dbReference type="ARBA" id="ARBA00022642"/>
    </source>
</evidence>
<dbReference type="PANTHER" id="PTHR14084:SF0">
    <property type="entry name" value="KYNURENINASE"/>
    <property type="match status" value="1"/>
</dbReference>
<evidence type="ECO:0000256" key="5">
    <source>
        <dbReference type="NCBIfam" id="TIGR01814"/>
    </source>
</evidence>
<feature type="binding site" evidence="4">
    <location>
        <position position="222"/>
    </location>
    <ligand>
        <name>pyridoxal 5'-phosphate</name>
        <dbReference type="ChEBI" id="CHEBI:597326"/>
    </ligand>
</feature>
<dbReference type="NCBIfam" id="TIGR01814">
    <property type="entry name" value="kynureninase"/>
    <property type="match status" value="1"/>
</dbReference>
<dbReference type="GO" id="GO:0043420">
    <property type="term" value="P:anthranilate metabolic process"/>
    <property type="evidence" value="ECO:0007669"/>
    <property type="project" value="TreeGrafter"/>
</dbReference>
<dbReference type="GO" id="GO:0019805">
    <property type="term" value="P:quinolinate biosynthetic process"/>
    <property type="evidence" value="ECO:0007669"/>
    <property type="project" value="UniProtKB-UniRule"/>
</dbReference>
<dbReference type="InterPro" id="IPR015424">
    <property type="entry name" value="PyrdxlP-dep_Trfase"/>
</dbReference>
<organism evidence="7 8">
    <name type="scientific">Saliniradius amylolyticus</name>
    <dbReference type="NCBI Taxonomy" id="2183582"/>
    <lineage>
        <taxon>Bacteria</taxon>
        <taxon>Pseudomonadati</taxon>
        <taxon>Pseudomonadota</taxon>
        <taxon>Gammaproteobacteria</taxon>
        <taxon>Alteromonadales</taxon>
        <taxon>Alteromonadaceae</taxon>
        <taxon>Saliniradius</taxon>
    </lineage>
</organism>
<comment type="similarity">
    <text evidence="4 6">Belongs to the kynureninase family.</text>
</comment>
<gene>
    <name evidence="4 7" type="primary">kynU</name>
    <name evidence="7" type="ORF">HMF8227_02729</name>
</gene>
<accession>A0A2S2E7H9</accession>
<name>A0A2S2E7H9_9ALTE</name>
<comment type="subunit">
    <text evidence="4 6">Homodimer.</text>
</comment>
<dbReference type="AlphaFoldDB" id="A0A2S2E7H9"/>
<dbReference type="GO" id="GO:0030429">
    <property type="term" value="F:kynureninase activity"/>
    <property type="evidence" value="ECO:0007669"/>
    <property type="project" value="UniProtKB-UniRule"/>
</dbReference>
<dbReference type="SUPFAM" id="SSF53383">
    <property type="entry name" value="PLP-dependent transferases"/>
    <property type="match status" value="1"/>
</dbReference>
<dbReference type="HAMAP" id="MF_01970">
    <property type="entry name" value="Kynureninase"/>
    <property type="match status" value="1"/>
</dbReference>
<evidence type="ECO:0000256" key="3">
    <source>
        <dbReference type="ARBA" id="ARBA00022898"/>
    </source>
</evidence>
<dbReference type="Proteomes" id="UP000245728">
    <property type="component" value="Chromosome"/>
</dbReference>